<dbReference type="InterPro" id="IPR019786">
    <property type="entry name" value="Zinc_finger_PHD-type_CS"/>
</dbReference>
<evidence type="ECO:0000259" key="10">
    <source>
        <dbReference type="PROSITE" id="PS50016"/>
    </source>
</evidence>
<evidence type="ECO:0000256" key="2">
    <source>
        <dbReference type="ARBA" id="ARBA00006009"/>
    </source>
</evidence>
<comment type="similarity">
    <text evidence="2">Belongs to the Integrator subunit 12 family.</text>
</comment>
<evidence type="ECO:0000256" key="8">
    <source>
        <dbReference type="PROSITE-ProRule" id="PRU00146"/>
    </source>
</evidence>
<dbReference type="GO" id="GO:0160240">
    <property type="term" value="P:RNA polymerase II transcription initiation surveillance"/>
    <property type="evidence" value="ECO:0007669"/>
    <property type="project" value="UniProtKB-ARBA"/>
</dbReference>
<dbReference type="InterPro" id="IPR013083">
    <property type="entry name" value="Znf_RING/FYVE/PHD"/>
</dbReference>
<gene>
    <name evidence="11" type="primary">CSON009059</name>
</gene>
<dbReference type="GO" id="GO:0160232">
    <property type="term" value="C:INTAC complex"/>
    <property type="evidence" value="ECO:0007669"/>
    <property type="project" value="UniProtKB-ARBA"/>
</dbReference>
<dbReference type="InterPro" id="IPR011011">
    <property type="entry name" value="Znf_FYVE_PHD"/>
</dbReference>
<feature type="domain" description="PHD-type" evidence="10">
    <location>
        <begin position="98"/>
        <end position="154"/>
    </location>
</feature>
<reference evidence="12" key="2">
    <citation type="submission" date="2018-07" db="EMBL/GenBank/DDBJ databases">
        <authorList>
            <person name="Quirk P.G."/>
            <person name="Krulwich T.A."/>
        </authorList>
    </citation>
    <scope>NUCLEOTIDE SEQUENCE</scope>
</reference>
<dbReference type="InterPro" id="IPR051776">
    <property type="entry name" value="Integrator_subunit_12"/>
</dbReference>
<dbReference type="PANTHER" id="PTHR13415">
    <property type="entry name" value="NUCLEAR FACTOR-RELATED"/>
    <property type="match status" value="1"/>
</dbReference>
<dbReference type="InterPro" id="IPR039054">
    <property type="entry name" value="Int12_PHD"/>
</dbReference>
<organism evidence="11">
    <name type="scientific">Culicoides sonorensis</name>
    <name type="common">Biting midge</name>
    <dbReference type="NCBI Taxonomy" id="179676"/>
    <lineage>
        <taxon>Eukaryota</taxon>
        <taxon>Metazoa</taxon>
        <taxon>Ecdysozoa</taxon>
        <taxon>Arthropoda</taxon>
        <taxon>Hexapoda</taxon>
        <taxon>Insecta</taxon>
        <taxon>Pterygota</taxon>
        <taxon>Neoptera</taxon>
        <taxon>Endopterygota</taxon>
        <taxon>Diptera</taxon>
        <taxon>Nematocera</taxon>
        <taxon>Chironomoidea</taxon>
        <taxon>Ceratopogonidae</taxon>
        <taxon>Ceratopogoninae</taxon>
        <taxon>Culicoides</taxon>
        <taxon>Monoculicoides</taxon>
    </lineage>
</organism>
<dbReference type="EMBL" id="UFQT01000350">
    <property type="protein sequence ID" value="SSX23458.1"/>
    <property type="molecule type" value="Genomic_DNA"/>
</dbReference>
<evidence type="ECO:0000256" key="5">
    <source>
        <dbReference type="ARBA" id="ARBA00022771"/>
    </source>
</evidence>
<dbReference type="SUPFAM" id="SSF57903">
    <property type="entry name" value="FYVE/PHD zinc finger"/>
    <property type="match status" value="1"/>
</dbReference>
<feature type="region of interest" description="Disordered" evidence="9">
    <location>
        <begin position="157"/>
        <end position="247"/>
    </location>
</feature>
<keyword evidence="6" id="KW-0862">Zinc</keyword>
<feature type="compositionally biased region" description="Polar residues" evidence="9">
    <location>
        <begin position="203"/>
        <end position="227"/>
    </location>
</feature>
<dbReference type="EMBL" id="UFQS01000350">
    <property type="protein sequence ID" value="SSX03092.1"/>
    <property type="molecule type" value="Genomic_DNA"/>
</dbReference>
<dbReference type="GO" id="GO:0032039">
    <property type="term" value="C:integrator complex"/>
    <property type="evidence" value="ECO:0007669"/>
    <property type="project" value="UniProtKB-ARBA"/>
</dbReference>
<dbReference type="AlphaFoldDB" id="A0A336KGM9"/>
<feature type="compositionally biased region" description="Basic residues" evidence="9">
    <location>
        <begin position="235"/>
        <end position="247"/>
    </location>
</feature>
<protein>
    <recommendedName>
        <fullName evidence="3">Integrator complex subunit 12</fullName>
    </recommendedName>
</protein>
<sequence>MATTELDPVLKYGLKLLHSNDNNSAEKLRLAIDEIISQKYGSSKLLSSIISKKYLNEEANAVGSNLIAIKKPKIIEKKKEIEEPVESVEDEHLKELEDLFCKNCKRMDVSARNRLVECFDCHSLYHQECHVPPISESDANDQENSWYCSTCKEKTISKTSSTNSSPAKSCSSTSSSYTKNYESSSSSSKKSKEKSGNSNSSNATATIIPSQIVTGTSNGNGTPSINIVSADKRIQNMKKKAAQRKHK</sequence>
<dbReference type="CDD" id="cd15501">
    <property type="entry name" value="PHD_Int12"/>
    <property type="match status" value="1"/>
</dbReference>
<dbReference type="PANTHER" id="PTHR13415:SF2">
    <property type="entry name" value="INTEGRATOR COMPLEX SUBUNIT 12"/>
    <property type="match status" value="1"/>
</dbReference>
<dbReference type="GO" id="GO:0008270">
    <property type="term" value="F:zinc ion binding"/>
    <property type="evidence" value="ECO:0007669"/>
    <property type="project" value="UniProtKB-KW"/>
</dbReference>
<evidence type="ECO:0000313" key="12">
    <source>
        <dbReference type="EMBL" id="SSX23458.1"/>
    </source>
</evidence>
<dbReference type="InterPro" id="IPR019787">
    <property type="entry name" value="Znf_PHD-finger"/>
</dbReference>
<dbReference type="OMA" id="KMISKNM"/>
<dbReference type="InterPro" id="IPR001965">
    <property type="entry name" value="Znf_PHD"/>
</dbReference>
<proteinExistence type="inferred from homology"/>
<dbReference type="PROSITE" id="PS01359">
    <property type="entry name" value="ZF_PHD_1"/>
    <property type="match status" value="1"/>
</dbReference>
<dbReference type="GO" id="GO:0034472">
    <property type="term" value="P:snRNA 3'-end processing"/>
    <property type="evidence" value="ECO:0007669"/>
    <property type="project" value="TreeGrafter"/>
</dbReference>
<keyword evidence="7" id="KW-0539">Nucleus</keyword>
<evidence type="ECO:0000256" key="6">
    <source>
        <dbReference type="ARBA" id="ARBA00022833"/>
    </source>
</evidence>
<evidence type="ECO:0000256" key="7">
    <source>
        <dbReference type="ARBA" id="ARBA00023242"/>
    </source>
</evidence>
<evidence type="ECO:0000313" key="11">
    <source>
        <dbReference type="EMBL" id="SSX03092.1"/>
    </source>
</evidence>
<reference evidence="11" key="1">
    <citation type="submission" date="2018-04" db="EMBL/GenBank/DDBJ databases">
        <authorList>
            <person name="Go L.Y."/>
            <person name="Mitchell J.A."/>
        </authorList>
    </citation>
    <scope>NUCLEOTIDE SEQUENCE</scope>
    <source>
        <tissue evidence="11">Whole organism</tissue>
    </source>
</reference>
<evidence type="ECO:0000256" key="3">
    <source>
        <dbReference type="ARBA" id="ARBA00016814"/>
    </source>
</evidence>
<evidence type="ECO:0000256" key="4">
    <source>
        <dbReference type="ARBA" id="ARBA00022723"/>
    </source>
</evidence>
<dbReference type="FunFam" id="3.30.40.10:FF:000101">
    <property type="entry name" value="Integrator complex subunit 12"/>
    <property type="match status" value="1"/>
</dbReference>
<comment type="subcellular location">
    <subcellularLocation>
        <location evidence="1">Nucleus</location>
    </subcellularLocation>
</comment>
<keyword evidence="4" id="KW-0479">Metal-binding</keyword>
<dbReference type="VEuPathDB" id="VectorBase:CSON009059"/>
<keyword evidence="5 8" id="KW-0863">Zinc-finger</keyword>
<dbReference type="SMART" id="SM00249">
    <property type="entry name" value="PHD"/>
    <property type="match status" value="1"/>
</dbReference>
<dbReference type="Pfam" id="PF00628">
    <property type="entry name" value="PHD"/>
    <property type="match status" value="1"/>
</dbReference>
<feature type="compositionally biased region" description="Low complexity" evidence="9">
    <location>
        <begin position="157"/>
        <end position="188"/>
    </location>
</feature>
<evidence type="ECO:0000256" key="1">
    <source>
        <dbReference type="ARBA" id="ARBA00004123"/>
    </source>
</evidence>
<name>A0A336KGM9_CULSO</name>
<dbReference type="PROSITE" id="PS50016">
    <property type="entry name" value="ZF_PHD_2"/>
    <property type="match status" value="1"/>
</dbReference>
<accession>A0A336KGM9</accession>
<dbReference type="Gene3D" id="3.30.40.10">
    <property type="entry name" value="Zinc/RING finger domain, C3HC4 (zinc finger)"/>
    <property type="match status" value="1"/>
</dbReference>
<evidence type="ECO:0000256" key="9">
    <source>
        <dbReference type="SAM" id="MobiDB-lite"/>
    </source>
</evidence>